<keyword evidence="7" id="KW-0175">Coiled coil</keyword>
<dbReference type="InterPro" id="IPR057057">
    <property type="entry name" value="Spectrin_SYNE1"/>
</dbReference>
<dbReference type="CDD" id="cd21243">
    <property type="entry name" value="CH_SYNE1_rpt2"/>
    <property type="match status" value="1"/>
</dbReference>
<evidence type="ECO:0000256" key="4">
    <source>
        <dbReference type="ARBA" id="ARBA00022989"/>
    </source>
</evidence>
<evidence type="ECO:0000256" key="8">
    <source>
        <dbReference type="SAM" id="MobiDB-lite"/>
    </source>
</evidence>
<feature type="compositionally biased region" description="Polar residues" evidence="8">
    <location>
        <begin position="121"/>
        <end position="135"/>
    </location>
</feature>
<comment type="subcellular location">
    <subcellularLocation>
        <location evidence="1">Membrane</location>
    </subcellularLocation>
</comment>
<dbReference type="Proteomes" id="UP001381693">
    <property type="component" value="Unassembled WGS sequence"/>
</dbReference>
<accession>A0AAN8ZZ13</accession>
<dbReference type="InterPro" id="IPR036872">
    <property type="entry name" value="CH_dom_sf"/>
</dbReference>
<dbReference type="PROSITE" id="PS50021">
    <property type="entry name" value="CH"/>
    <property type="match status" value="2"/>
</dbReference>
<feature type="coiled-coil region" evidence="7">
    <location>
        <begin position="2462"/>
        <end position="2489"/>
    </location>
</feature>
<dbReference type="PANTHER" id="PTHR47535:SF1">
    <property type="entry name" value="NESPRIN-1"/>
    <property type="match status" value="1"/>
</dbReference>
<evidence type="ECO:0000256" key="2">
    <source>
        <dbReference type="ARBA" id="ARBA00022692"/>
    </source>
</evidence>
<feature type="compositionally biased region" description="Polar residues" evidence="8">
    <location>
        <begin position="2139"/>
        <end position="2149"/>
    </location>
</feature>
<feature type="coiled-coil region" evidence="7">
    <location>
        <begin position="1009"/>
        <end position="1068"/>
    </location>
</feature>
<evidence type="ECO:0000256" key="5">
    <source>
        <dbReference type="ARBA" id="ARBA00023136"/>
    </source>
</evidence>
<feature type="coiled-coil region" evidence="7">
    <location>
        <begin position="2287"/>
        <end position="2348"/>
    </location>
</feature>
<evidence type="ECO:0000313" key="10">
    <source>
        <dbReference type="EMBL" id="KAK7068559.1"/>
    </source>
</evidence>
<keyword evidence="4" id="KW-1133">Transmembrane helix</keyword>
<keyword evidence="3" id="KW-0677">Repeat</keyword>
<dbReference type="GO" id="GO:0005640">
    <property type="term" value="C:nuclear outer membrane"/>
    <property type="evidence" value="ECO:0007669"/>
    <property type="project" value="TreeGrafter"/>
</dbReference>
<evidence type="ECO:0000256" key="6">
    <source>
        <dbReference type="ARBA" id="ARBA00023203"/>
    </source>
</evidence>
<evidence type="ECO:0000313" key="11">
    <source>
        <dbReference type="Proteomes" id="UP001381693"/>
    </source>
</evidence>
<dbReference type="Pfam" id="PF00307">
    <property type="entry name" value="CH"/>
    <property type="match status" value="2"/>
</dbReference>
<dbReference type="GO" id="GO:0034993">
    <property type="term" value="C:meiotic nuclear membrane microtubule tethering complex"/>
    <property type="evidence" value="ECO:0007669"/>
    <property type="project" value="TreeGrafter"/>
</dbReference>
<dbReference type="PANTHER" id="PTHR47535">
    <property type="entry name" value="MUSCLE-SPECIFIC PROTEIN 300 KDA, ISOFORM G"/>
    <property type="match status" value="1"/>
</dbReference>
<feature type="region of interest" description="Disordered" evidence="8">
    <location>
        <begin position="120"/>
        <end position="142"/>
    </location>
</feature>
<dbReference type="SMART" id="SM00150">
    <property type="entry name" value="SPEC"/>
    <property type="match status" value="18"/>
</dbReference>
<dbReference type="InterPro" id="IPR001715">
    <property type="entry name" value="CH_dom"/>
</dbReference>
<organism evidence="10 11">
    <name type="scientific">Halocaridina rubra</name>
    <name type="common">Hawaiian red shrimp</name>
    <dbReference type="NCBI Taxonomy" id="373956"/>
    <lineage>
        <taxon>Eukaryota</taxon>
        <taxon>Metazoa</taxon>
        <taxon>Ecdysozoa</taxon>
        <taxon>Arthropoda</taxon>
        <taxon>Crustacea</taxon>
        <taxon>Multicrustacea</taxon>
        <taxon>Malacostraca</taxon>
        <taxon>Eumalacostraca</taxon>
        <taxon>Eucarida</taxon>
        <taxon>Decapoda</taxon>
        <taxon>Pleocyemata</taxon>
        <taxon>Caridea</taxon>
        <taxon>Atyoidea</taxon>
        <taxon>Atyidae</taxon>
        <taxon>Halocaridina</taxon>
    </lineage>
</organism>
<dbReference type="SUPFAM" id="SSF46966">
    <property type="entry name" value="Spectrin repeat"/>
    <property type="match status" value="21"/>
</dbReference>
<evidence type="ECO:0000259" key="9">
    <source>
        <dbReference type="PROSITE" id="PS50021"/>
    </source>
</evidence>
<sequence length="3856" mass="446943">MNWINAHLSRHVPPLKLNDLIEDLKDGTALLALLEVLSGEKLPIEKGRVLRRPHFLSNANTALQFLSSKRIKLVNINPTDLVDGRPSVVLGLIWTVILYFQIEENTRQLERLSQLMEQEAGTRSDSPFSGPSECTISRDRPPSVTRRSAAAEKWKMGAKKALLEWVRQTITKKFGIVVNDFGTSWRDGNAFLALVHCINPRLVNMQTMTQMNNKARLETAFNLAEKGLGIPRLLDCEDVDVDKPDEKSIMTYVASFLNKFPEPGTTSVPPCTSPTLEAAAGDMFSEIEMQYTELTTWLCHTSNWLDTLHDPATHGNINYERFKALKSEADEKQVIYEKLKSLVETQSSMISITTDSWGDIVSSWNKVSQQLSHWTWLLDAALPGSLGPIGEWLSRAEAMLGTEDKLHGKHEEIANLLSKKIEEHKTFFAELPSIISAFESVKTSKDADSIPSQQLEYMELRLKTIAPRAALRKIKLKYLEHRYCLIAFLILVEAKLKTWAVKYGNEQEVQQILSEYRSFVGTRNIFQEFDRAFMEMQQVSEAYKKDSNLSKAESDGIAKFLIEMNDRWKNISVELRCIQSLLEEVITYWKKFIELTQQFETWVDRAFTMVNLPEEEKMEFFQDLGEWKTKHENLNETGNFLAATCKPEVAKEIRDKLTIVNNKWDNLFQFVQQYLHRGQMMRTKNDYRSGQDKLELWLENADVILNAKNVCSVESVKQYGEELKKLNGEIEEMELLFKNVSKSFQTLVQDLAPDEIERMMWSLKQEKEELVRLRALIPQKMHLSTQIIMQLEAVEGGITEISQWLNEAEALLESFIVHGTNEYIQCQLERHKAFFSRQLYYKSMLDTKNRVYQNLLRTTNNGEYFNVEVLQEKMENLTSRFATVTEASVAWETRMSESIRCWQSFKECETEVSEWLSSAEKIFQEKAITTKSYLETHKDFFINAPEHLLLKVVATGQDLQKYVAESEQESINTAIRSIQNRWDDVMSHAPLHLLKLEFRLDENTFYMFLRDIEKELANEQKAYNKNENVEAIRRNHEEFFAEELLGRIEELLDNMDLSSREYAKKKNDKSLIEDCQRCTTRWLEAQTKIGTMASQLDQIPERWKEYETKVDETVGWMDGVNDCLKEVSKEAPTAADYEKLKNKFANMCGDMECRRESMKWLVQMLDSLITHIPEEDGQYEQQKLESLIARYKALVPTIDAALIRAETYTKCYHYREDINNVVATLEDVRKHCEKDVHPENLESVLQLIKEQEVIVRQLESQRDNIFTTIQKGKDLSRDTNAPLFVSAMLQTLETKWNEAYNGSVDKLSQLRNTMKVWSDYCEQKNDILKLLAQAESELSNIISYSNPQEVANELSNKQEMNEHLNETSDQMLRKLQNHSSNLVKLANPERKPLLEKEVVELEQRMQTVIDTVSEKIEYLEQLNVKWVHFTGTLHELKTWHTNAQNVLERLVTLEMSPDDRESQTNELIERINKKLNVIQALEEEAGELLEGEPSEDALQFTAELQNLKRNVITLSNHAEKHSETVSYDHKHWQEYQISVLEIKPWLESAETKVTVGISKPTSMQDAIQASDLAKEFERQCEECLEKLRSVSSRSAQVARICPVADEIDALHSRWSAVHDVAVQWSERTESLLAEWEDFNYKCDAVSSWVHQMEERLERVSEYAPTVLRLEDRVTGLKSIVKDIGEKQTDIINLTAIGDHISSSLAPDGGAAIKNTVAELKTLITKLSDEARKLKNELSDIVIARQELITKVVKLESWLNEFSNHLDELEDIDVDELDRAPDLIHGLQQEHDEKQSEVTSLAEECREVGDRCTGHDRDDLFSQFDDAEARFENYGEVVVSKKPAILKWREFWDWQSITDDVIKSTGQQIDAKPNLNDLSQMRKELLNLREQCRSWDDESSYIMDMCRKSSTTVRDPDTGSAINIDVKVQDFKKRLDHLESSLDNCQDQLQQVNSKWELFHRVKNQLCEFLDLITNRVTDKDLTQSNYAGVQHLLEAVEAALQEMQSQLRLKDKLHDLGRELMSSDSTQLVSVQNALTAADGGWDRVQNMLYEMQTKFTSITSLWRQCKDGQEYLQAAVAEARRNSNKLDGTPSEASAVQTMMNLCKKTTDALRRTRPQLESFISKSQHLSQQLESEKGFDSTTIRQNSQETQQKWQNMMDFLNQRSQNLEGQLVLWKQILQGRDEILAWLGDTCEALDETNLSHEIEAASEKLEKYKNELPNNESLFRALQSQAKQLQNLNTGTCLPRIEEIITTVTAEFEQTEAAASKLGEYLDDMRGQEVTVYEDIKDLSEALSQIRDRLMKCEDITGDDKKILARLEIAKKIDRELEEYEDRIKDVKTDIEDLNSKFKGFEVGKMIKEYTALQKKYEGIVGQTSKACKSLQYVIEKHYRDRLEDLQRFVTVHQEKITWCQTEPGSDRYGVEAKVAALLDVKTSLKIGFGKREQLEKCRELYQRILNPDQREHIRIECEKASSEMENLGDQLDECHRTLIRSLELWQRYELMSENLNSWLREIEAQARSEGMNQIDMDLVQEKIHETESLLEEVNSHDHDISDLMEVSEELMKINPDSRAGEYGIQIKNRVQILVKFFESFLIKLNQLTEDKKIYNKTIEEMKAWLEDAEDKFKSFEQMTTSGGKPTLAYQSKLQGLKTFVEEKKNGQLLLNAVVEHGEILFSAITPDGREKIRLDLRKLRDTWEAHLDKVNQLYKRVEGIIMQWSSFDDNFSQASKWLEEIQRRLGTEFDLKATLADKKAQLQHYKAVQQDISSHESMIYGLKEKIEFLTDDETSKTVDEMISHYCEMVSQTQQRINLSEKIIQQHETFLHYSEKFRDWLTTQKAELSLCAEVSPESSDVEMKMNIIDTLEASEAEGEALMEMCQESLDQALKNTDASGHVSIVGDLDSLQRSWRSLQSEISESKRKVESIMSQYNECEEIVFALKDWLKNIESKVKDQSLKSDLESKENHLDRLRQLEEEIVNKAVDINDALTQAQSMDNDGKHAVQILQLSSRYQSLKNVLKEMMSRYEMFIREHRSFLDKYLECLNWVEAVDQDLREHAEVVGDMKLLQMRRNKVEQLIELKSSQANKVDAVLELGERLYTHTAPDGREMIRQKLRELREKWEAWCESVTSAGQTLDQCLQQFTDFSGAQEQLTRWLKDVELAMQQHTELKSSLQEKTAQLQNHRLVHQEIQAHQSLVEMVCEKAQTLVNQTQDKALNVYIQSIKTLFHNIVLKSRDLLDKLDLCVQDHAQFNSLCKSFGDWLNIQRDQLHLCADVSGEKSDLNKKIDNLKDLDTMHGVGDKKLSELRSLGEKVALSTSERGGKALRATITSMEDAWNLHLATVGDIRDNLKGTIKQWIKFEEDLERHSGWCRELESFFKDQQPCATLQEKNMRLETLTQKREVVVRYEREIDVFVDQGHALVRISSVDRLKPLITQLSNRYQSLHVMTKEAVTKWRGVVADHQSYEEKFEENNKWLQTMQQSLNNMLNESAPDSRDSLLQHLLSEREQATHRLGSITALGERLYPDTATVGRERLRQDLRLMREFWEKLDDSIMEQQRKQEAQTLQWSSFSDSTQAARNWLDNMEKNIIVDPSNWLSLQELRSRLLKLKTTLQDITSHKRVLDAVKERAGYLLQASPNNKDVNTAIKDIEARHEALSANTKKNIEDLEWMTENLSTHQELSASHADWQKMMWEKLHSYTDYSGNKNMLQQRLDHVKELEEAKCDGRNMIAQISSHAHQLLDKLPARSRESVEREINNMKYELAKYASTLADVKHGLEERLQQWTEYEGTFDRIISWLNESESTLKNYSPKNTLQEKTEQHERFQEFLRVVDSRHVLVQEFITIADNLEQVRPRIVLIEVS</sequence>
<feature type="coiled-coil region" evidence="7">
    <location>
        <begin position="2950"/>
        <end position="3021"/>
    </location>
</feature>
<evidence type="ECO:0000256" key="3">
    <source>
        <dbReference type="ARBA" id="ARBA00022737"/>
    </source>
</evidence>
<feature type="coiled-coil region" evidence="7">
    <location>
        <begin position="1927"/>
        <end position="1954"/>
    </location>
</feature>
<dbReference type="GO" id="GO:0007097">
    <property type="term" value="P:nuclear migration"/>
    <property type="evidence" value="ECO:0007669"/>
    <property type="project" value="TreeGrafter"/>
</dbReference>
<evidence type="ECO:0000256" key="1">
    <source>
        <dbReference type="ARBA" id="ARBA00004370"/>
    </source>
</evidence>
<dbReference type="Gene3D" id="1.20.58.60">
    <property type="match status" value="14"/>
</dbReference>
<dbReference type="Gene3D" id="1.10.418.10">
    <property type="entry name" value="Calponin-like domain"/>
    <property type="match status" value="2"/>
</dbReference>
<dbReference type="InterPro" id="IPR052403">
    <property type="entry name" value="LINC-complex_assoc"/>
</dbReference>
<name>A0AAN8ZZ13_HALRR</name>
<dbReference type="EMBL" id="JAXCGZ010017197">
    <property type="protein sequence ID" value="KAK7068559.1"/>
    <property type="molecule type" value="Genomic_DNA"/>
</dbReference>
<evidence type="ECO:0000256" key="7">
    <source>
        <dbReference type="SAM" id="Coils"/>
    </source>
</evidence>
<feature type="coiled-coil region" evidence="7">
    <location>
        <begin position="2198"/>
        <end position="2225"/>
    </location>
</feature>
<dbReference type="FunFam" id="1.10.418.10:FF:000089">
    <property type="entry name" value="Spectrin beta chain"/>
    <property type="match status" value="1"/>
</dbReference>
<dbReference type="FunFam" id="1.10.418.10:FF:000033">
    <property type="entry name" value="nesprin-1 isoform X1"/>
    <property type="match status" value="1"/>
</dbReference>
<protein>
    <recommendedName>
        <fullName evidence="9">Calponin-homology (CH) domain-containing protein</fullName>
    </recommendedName>
</protein>
<dbReference type="PROSITE" id="PS00020">
    <property type="entry name" value="ACTININ_2"/>
    <property type="match status" value="1"/>
</dbReference>
<dbReference type="InterPro" id="IPR002017">
    <property type="entry name" value="Spectrin_repeat"/>
</dbReference>
<gene>
    <name evidence="10" type="ORF">SK128_006478</name>
</gene>
<feature type="coiled-coil region" evidence="7">
    <location>
        <begin position="1716"/>
        <end position="1743"/>
    </location>
</feature>
<feature type="domain" description="Calponin-homology (CH)" evidence="9">
    <location>
        <begin position="1"/>
        <end position="101"/>
    </location>
</feature>
<feature type="domain" description="Calponin-homology (CH)" evidence="9">
    <location>
        <begin position="156"/>
        <end position="261"/>
    </location>
</feature>
<dbReference type="Pfam" id="PF00435">
    <property type="entry name" value="Spectrin"/>
    <property type="match status" value="1"/>
</dbReference>
<dbReference type="InterPro" id="IPR047291">
    <property type="entry name" value="CH_SYNE1_rpt2"/>
</dbReference>
<dbReference type="SUPFAM" id="SSF47576">
    <property type="entry name" value="Calponin-homology domain, CH-domain"/>
    <property type="match status" value="1"/>
</dbReference>
<dbReference type="GO" id="GO:0051015">
    <property type="term" value="F:actin filament binding"/>
    <property type="evidence" value="ECO:0007669"/>
    <property type="project" value="TreeGrafter"/>
</dbReference>
<feature type="coiled-coil region" evidence="7">
    <location>
        <begin position="3152"/>
        <end position="3179"/>
    </location>
</feature>
<keyword evidence="5" id="KW-0472">Membrane</keyword>
<dbReference type="GO" id="GO:0005737">
    <property type="term" value="C:cytoplasm"/>
    <property type="evidence" value="ECO:0007669"/>
    <property type="project" value="TreeGrafter"/>
</dbReference>
<dbReference type="CDD" id="cd00176">
    <property type="entry name" value="SPEC"/>
    <property type="match status" value="3"/>
</dbReference>
<comment type="caution">
    <text evidence="10">The sequence shown here is derived from an EMBL/GenBank/DDBJ whole genome shotgun (WGS) entry which is preliminary data.</text>
</comment>
<proteinExistence type="predicted"/>
<dbReference type="InterPro" id="IPR001589">
    <property type="entry name" value="Actinin_actin-bd_CS"/>
</dbReference>
<dbReference type="Pfam" id="PF25034">
    <property type="entry name" value="Spectrin_SYNE1"/>
    <property type="match status" value="1"/>
</dbReference>
<keyword evidence="2" id="KW-0812">Transmembrane</keyword>
<feature type="coiled-coil region" evidence="7">
    <location>
        <begin position="1986"/>
        <end position="2013"/>
    </location>
</feature>
<feature type="coiled-coil region" evidence="7">
    <location>
        <begin position="1464"/>
        <end position="1524"/>
    </location>
</feature>
<dbReference type="SMART" id="SM00033">
    <property type="entry name" value="CH"/>
    <property type="match status" value="2"/>
</dbReference>
<reference evidence="10 11" key="1">
    <citation type="submission" date="2023-11" db="EMBL/GenBank/DDBJ databases">
        <title>Halocaridina rubra genome assembly.</title>
        <authorList>
            <person name="Smith C."/>
        </authorList>
    </citation>
    <scope>NUCLEOTIDE SEQUENCE [LARGE SCALE GENOMIC DNA]</scope>
    <source>
        <strain evidence="10">EP-1</strain>
        <tissue evidence="10">Whole</tissue>
    </source>
</reference>
<keyword evidence="11" id="KW-1185">Reference proteome</keyword>
<feature type="coiled-coil region" evidence="7">
    <location>
        <begin position="3594"/>
        <end position="3655"/>
    </location>
</feature>
<dbReference type="InterPro" id="IPR018159">
    <property type="entry name" value="Spectrin/alpha-actinin"/>
</dbReference>
<keyword evidence="6" id="KW-0009">Actin-binding</keyword>
<feature type="region of interest" description="Disordered" evidence="8">
    <location>
        <begin position="2124"/>
        <end position="2149"/>
    </location>
</feature>
<feature type="coiled-coil region" evidence="7">
    <location>
        <begin position="716"/>
        <end position="743"/>
    </location>
</feature>